<organism evidence="2 3">
    <name type="scientific">Puccinia sorghi</name>
    <dbReference type="NCBI Taxonomy" id="27349"/>
    <lineage>
        <taxon>Eukaryota</taxon>
        <taxon>Fungi</taxon>
        <taxon>Dikarya</taxon>
        <taxon>Basidiomycota</taxon>
        <taxon>Pucciniomycotina</taxon>
        <taxon>Pucciniomycetes</taxon>
        <taxon>Pucciniales</taxon>
        <taxon>Pucciniaceae</taxon>
        <taxon>Puccinia</taxon>
    </lineage>
</organism>
<sequence>FEQQLFTLLRDPNESRIDWKNTAFAFHFRKGLPSRITDQLAALTVQRLKTLQQLIYQTIELDNFYHNKIQSNKKADSTPSTLKNKDASKYKKKFPSKPFTPSALTLALRPRKPTKIASVLNKEGQLNSEEQAIRGRDRLCLYCGGKHELDSCVKRIAREAAKLAKK</sequence>
<name>A0A0L6VQ40_9BASI</name>
<keyword evidence="3" id="KW-1185">Reference proteome</keyword>
<evidence type="ECO:0000313" key="3">
    <source>
        <dbReference type="Proteomes" id="UP000037035"/>
    </source>
</evidence>
<dbReference type="VEuPathDB" id="FungiDB:VP01_12198g1"/>
<evidence type="ECO:0000256" key="1">
    <source>
        <dbReference type="SAM" id="MobiDB-lite"/>
    </source>
</evidence>
<protein>
    <recommendedName>
        <fullName evidence="4">Retrotransposon gag domain-containing protein</fullName>
    </recommendedName>
</protein>
<feature type="region of interest" description="Disordered" evidence="1">
    <location>
        <begin position="72"/>
        <end position="92"/>
    </location>
</feature>
<proteinExistence type="predicted"/>
<reference evidence="2 3" key="1">
    <citation type="submission" date="2015-08" db="EMBL/GenBank/DDBJ databases">
        <title>Next Generation Sequencing and Analysis of the Genome of Puccinia sorghi L Schw, the Causal Agent of Maize Common Rust.</title>
        <authorList>
            <person name="Rochi L."/>
            <person name="Burguener G."/>
            <person name="Darino M."/>
            <person name="Turjanski A."/>
            <person name="Kreff E."/>
            <person name="Dieguez M.J."/>
            <person name="Sacco F."/>
        </authorList>
    </citation>
    <scope>NUCLEOTIDE SEQUENCE [LARGE SCALE GENOMIC DNA]</scope>
    <source>
        <strain evidence="2 3">RO10H11247</strain>
    </source>
</reference>
<evidence type="ECO:0008006" key="4">
    <source>
        <dbReference type="Google" id="ProtNLM"/>
    </source>
</evidence>
<accession>A0A0L6VQ40</accession>
<dbReference type="OrthoDB" id="2755464at2759"/>
<feature type="compositionally biased region" description="Polar residues" evidence="1">
    <location>
        <begin position="72"/>
        <end position="82"/>
    </location>
</feature>
<gene>
    <name evidence="2" type="ORF">VP01_12198g1</name>
</gene>
<comment type="caution">
    <text evidence="2">The sequence shown here is derived from an EMBL/GenBank/DDBJ whole genome shotgun (WGS) entry which is preliminary data.</text>
</comment>
<dbReference type="EMBL" id="LAVV01002441">
    <property type="protein sequence ID" value="KNZ62829.1"/>
    <property type="molecule type" value="Genomic_DNA"/>
</dbReference>
<dbReference type="AlphaFoldDB" id="A0A0L6VQ40"/>
<feature type="non-terminal residue" evidence="2">
    <location>
        <position position="1"/>
    </location>
</feature>
<dbReference type="Proteomes" id="UP000037035">
    <property type="component" value="Unassembled WGS sequence"/>
</dbReference>
<evidence type="ECO:0000313" key="2">
    <source>
        <dbReference type="EMBL" id="KNZ62829.1"/>
    </source>
</evidence>